<evidence type="ECO:0000256" key="4">
    <source>
        <dbReference type="ARBA" id="ARBA00022801"/>
    </source>
</evidence>
<evidence type="ECO:0000256" key="2">
    <source>
        <dbReference type="ARBA" id="ARBA00022500"/>
    </source>
</evidence>
<feature type="active site" evidence="6 7">
    <location>
        <position position="202"/>
    </location>
</feature>
<evidence type="ECO:0000256" key="7">
    <source>
        <dbReference type="PROSITE-ProRule" id="PRU00050"/>
    </source>
</evidence>
<comment type="function">
    <text evidence="6">Involved in chemotaxis. Part of a chemotaxis signal transduction system that modulates chemotaxis in response to various stimuli. Catalyzes the demethylation of specific methylglutamate residues introduced into the chemoreceptors (methyl-accepting chemotaxis proteins or MCP) by CheR. Also mediates the irreversible deamidation of specific glutamine residues to glutamic acid.</text>
</comment>
<comment type="PTM">
    <text evidence="6">Phosphorylated by CheA. Phosphorylation of the N-terminal regulatory domain activates the methylesterase activity.</text>
</comment>
<dbReference type="InterPro" id="IPR011006">
    <property type="entry name" value="CheY-like_superfamily"/>
</dbReference>
<comment type="similarity">
    <text evidence="6">Belongs to the CheB family.</text>
</comment>
<dbReference type="PIRSF" id="PIRSF000876">
    <property type="entry name" value="RR_chemtxs_CheB"/>
    <property type="match status" value="1"/>
</dbReference>
<dbReference type="PANTHER" id="PTHR42872">
    <property type="entry name" value="PROTEIN-GLUTAMATE METHYLESTERASE/PROTEIN-GLUTAMINE GLUTAMINASE"/>
    <property type="match status" value="1"/>
</dbReference>
<dbReference type="PROSITE" id="PS50122">
    <property type="entry name" value="CHEB"/>
    <property type="match status" value="1"/>
</dbReference>
<dbReference type="HAMAP" id="MF_00099">
    <property type="entry name" value="CheB_chemtxs"/>
    <property type="match status" value="1"/>
</dbReference>
<evidence type="ECO:0000256" key="8">
    <source>
        <dbReference type="PROSITE-ProRule" id="PRU00169"/>
    </source>
</evidence>
<proteinExistence type="inferred from homology"/>
<dbReference type="Pfam" id="PF01339">
    <property type="entry name" value="CheB_methylest"/>
    <property type="match status" value="1"/>
</dbReference>
<dbReference type="GO" id="GO:0006935">
    <property type="term" value="P:chemotaxis"/>
    <property type="evidence" value="ECO:0007669"/>
    <property type="project" value="UniProtKB-UniRule"/>
</dbReference>
<evidence type="ECO:0000256" key="1">
    <source>
        <dbReference type="ARBA" id="ARBA00022490"/>
    </source>
</evidence>
<feature type="active site" evidence="6 7">
    <location>
        <position position="295"/>
    </location>
</feature>
<reference evidence="12" key="1">
    <citation type="submission" date="2017-01" db="EMBL/GenBank/DDBJ databases">
        <authorList>
            <person name="Varghese N."/>
            <person name="Submissions S."/>
        </authorList>
    </citation>
    <scope>NUCLEOTIDE SEQUENCE [LARGE SCALE GENOMIC DNA]</scope>
    <source>
        <strain evidence="12">ATCC 51758</strain>
    </source>
</reference>
<feature type="domain" description="CheB-type methylesterase" evidence="10">
    <location>
        <begin position="163"/>
        <end position="353"/>
    </location>
</feature>
<dbReference type="CDD" id="cd16432">
    <property type="entry name" value="CheB_Rec"/>
    <property type="match status" value="1"/>
</dbReference>
<feature type="active site" evidence="6 7">
    <location>
        <position position="175"/>
    </location>
</feature>
<comment type="catalytic activity">
    <reaction evidence="5 6">
        <text>[protein]-L-glutamate 5-O-methyl ester + H2O = L-glutamyl-[protein] + methanol + H(+)</text>
        <dbReference type="Rhea" id="RHEA:23236"/>
        <dbReference type="Rhea" id="RHEA-COMP:10208"/>
        <dbReference type="Rhea" id="RHEA-COMP:10311"/>
        <dbReference type="ChEBI" id="CHEBI:15377"/>
        <dbReference type="ChEBI" id="CHEBI:15378"/>
        <dbReference type="ChEBI" id="CHEBI:17790"/>
        <dbReference type="ChEBI" id="CHEBI:29973"/>
        <dbReference type="ChEBI" id="CHEBI:82795"/>
        <dbReference type="EC" id="3.1.1.61"/>
    </reaction>
</comment>
<dbReference type="PANTHER" id="PTHR42872:SF6">
    <property type="entry name" value="PROTEIN-GLUTAMATE METHYLESTERASE_PROTEIN-GLUTAMINE GLUTAMINASE"/>
    <property type="match status" value="1"/>
</dbReference>
<dbReference type="GO" id="GO:0008984">
    <property type="term" value="F:protein-glutamate methylesterase activity"/>
    <property type="evidence" value="ECO:0007669"/>
    <property type="project" value="UniProtKB-UniRule"/>
</dbReference>
<dbReference type="Pfam" id="PF00072">
    <property type="entry name" value="Response_reg"/>
    <property type="match status" value="1"/>
</dbReference>
<dbReference type="SUPFAM" id="SSF52738">
    <property type="entry name" value="Methylesterase CheB, C-terminal domain"/>
    <property type="match status" value="1"/>
</dbReference>
<organism evidence="11 12">
    <name type="scientific">Aromatoleum tolulyticum</name>
    <dbReference type="NCBI Taxonomy" id="34027"/>
    <lineage>
        <taxon>Bacteria</taxon>
        <taxon>Pseudomonadati</taxon>
        <taxon>Pseudomonadota</taxon>
        <taxon>Betaproteobacteria</taxon>
        <taxon>Rhodocyclales</taxon>
        <taxon>Rhodocyclaceae</taxon>
        <taxon>Aromatoleum</taxon>
    </lineage>
</organism>
<protein>
    <recommendedName>
        <fullName evidence="6">Protein-glutamate methylesterase/protein-glutamine glutaminase</fullName>
        <ecNumber evidence="6">3.1.1.61</ecNumber>
        <ecNumber evidence="6">3.5.1.44</ecNumber>
    </recommendedName>
</protein>
<keyword evidence="2 6" id="KW-0145">Chemotaxis</keyword>
<keyword evidence="3 6" id="KW-0597">Phosphoprotein</keyword>
<dbReference type="GO" id="GO:0005737">
    <property type="term" value="C:cytoplasm"/>
    <property type="evidence" value="ECO:0007669"/>
    <property type="project" value="UniProtKB-SubCell"/>
</dbReference>
<dbReference type="NCBIfam" id="NF001965">
    <property type="entry name" value="PRK00742.1"/>
    <property type="match status" value="1"/>
</dbReference>
<dbReference type="SMART" id="SM00448">
    <property type="entry name" value="REC"/>
    <property type="match status" value="1"/>
</dbReference>
<gene>
    <name evidence="6" type="primary">cheB</name>
    <name evidence="11" type="ORF">SAMN05421829_10162</name>
</gene>
<keyword evidence="1 6" id="KW-0963">Cytoplasm</keyword>
<evidence type="ECO:0000259" key="9">
    <source>
        <dbReference type="PROSITE" id="PS50110"/>
    </source>
</evidence>
<comment type="subcellular location">
    <subcellularLocation>
        <location evidence="6">Cytoplasm</location>
    </subcellularLocation>
</comment>
<keyword evidence="4 6" id="KW-0378">Hydrolase</keyword>
<evidence type="ECO:0000313" key="12">
    <source>
        <dbReference type="Proteomes" id="UP000186819"/>
    </source>
</evidence>
<evidence type="ECO:0000256" key="3">
    <source>
        <dbReference type="ARBA" id="ARBA00022553"/>
    </source>
</evidence>
<comment type="domain">
    <text evidence="6">Contains a C-terminal catalytic domain, and an N-terminal region which modulates catalytic activity.</text>
</comment>
<accession>A0A1N6N411</accession>
<keyword evidence="12" id="KW-1185">Reference proteome</keyword>
<dbReference type="STRING" id="34027.SAMN05421829_10162"/>
<dbReference type="PROSITE" id="PS50110">
    <property type="entry name" value="RESPONSE_REGULATORY"/>
    <property type="match status" value="1"/>
</dbReference>
<evidence type="ECO:0000313" key="11">
    <source>
        <dbReference type="EMBL" id="SIP86814.1"/>
    </source>
</evidence>
<dbReference type="EC" id="3.1.1.61" evidence="6"/>
<dbReference type="RefSeq" id="WP_076600111.1">
    <property type="nucleotide sequence ID" value="NZ_FTMD01000001.1"/>
</dbReference>
<evidence type="ECO:0000256" key="6">
    <source>
        <dbReference type="HAMAP-Rule" id="MF_00099"/>
    </source>
</evidence>
<dbReference type="Gene3D" id="3.40.50.180">
    <property type="entry name" value="Methylesterase CheB, C-terminal domain"/>
    <property type="match status" value="1"/>
</dbReference>
<dbReference type="Gene3D" id="3.40.50.2300">
    <property type="match status" value="1"/>
</dbReference>
<feature type="modified residue" description="4-aspartylphosphate" evidence="6 8">
    <location>
        <position position="62"/>
    </location>
</feature>
<dbReference type="NCBIfam" id="NF009206">
    <property type="entry name" value="PRK12555.1"/>
    <property type="match status" value="1"/>
</dbReference>
<dbReference type="InterPro" id="IPR000673">
    <property type="entry name" value="Sig_transdc_resp-reg_Me-estase"/>
</dbReference>
<dbReference type="InterPro" id="IPR001789">
    <property type="entry name" value="Sig_transdc_resp-reg_receiver"/>
</dbReference>
<dbReference type="OrthoDB" id="9793421at2"/>
<evidence type="ECO:0000259" key="10">
    <source>
        <dbReference type="PROSITE" id="PS50122"/>
    </source>
</evidence>
<dbReference type="EC" id="3.5.1.44" evidence="6"/>
<feature type="domain" description="Response regulatory" evidence="9">
    <location>
        <begin position="11"/>
        <end position="129"/>
    </location>
</feature>
<dbReference type="EMBL" id="FTMD01000001">
    <property type="protein sequence ID" value="SIP86814.1"/>
    <property type="molecule type" value="Genomic_DNA"/>
</dbReference>
<name>A0A1N6N411_9RHOO</name>
<dbReference type="GO" id="GO:0050568">
    <property type="term" value="F:protein-glutamine glutaminase activity"/>
    <property type="evidence" value="ECO:0007669"/>
    <property type="project" value="UniProtKB-UniRule"/>
</dbReference>
<dbReference type="AlphaFoldDB" id="A0A1N6N411"/>
<dbReference type="SUPFAM" id="SSF52172">
    <property type="entry name" value="CheY-like"/>
    <property type="match status" value="1"/>
</dbReference>
<evidence type="ECO:0000256" key="5">
    <source>
        <dbReference type="ARBA" id="ARBA00048267"/>
    </source>
</evidence>
<dbReference type="InterPro" id="IPR035909">
    <property type="entry name" value="CheB_C"/>
</dbReference>
<dbReference type="InterPro" id="IPR008248">
    <property type="entry name" value="CheB-like"/>
</dbReference>
<comment type="catalytic activity">
    <reaction evidence="6">
        <text>L-glutaminyl-[protein] + H2O = L-glutamyl-[protein] + NH4(+)</text>
        <dbReference type="Rhea" id="RHEA:16441"/>
        <dbReference type="Rhea" id="RHEA-COMP:10207"/>
        <dbReference type="Rhea" id="RHEA-COMP:10208"/>
        <dbReference type="ChEBI" id="CHEBI:15377"/>
        <dbReference type="ChEBI" id="CHEBI:28938"/>
        <dbReference type="ChEBI" id="CHEBI:29973"/>
        <dbReference type="ChEBI" id="CHEBI:30011"/>
        <dbReference type="EC" id="3.5.1.44"/>
    </reaction>
</comment>
<sequence>MNIVATGAKIRVLVVDDSPVARELLAHILNGAPETEVIGVANDGEAAVREAGRLRPDVIVMDIHLPGLDGFAATRKIMETWPTRIVMATATTDPKEVAANFHAMEAGALSVLAKPRGVGHPDFAADAEELVRTVRLMSEVPVVKRWPRGGRASHAPAGVGAGAVNALRIVAIGASTGGPIALQRLLSELPKDFPVPIVIVQHISDSFVDGLTEWLADTTGYRVRIAAGGEPARPGVAYVAPSGRHMQVQANGTIALVDGPKEHGVRPSVSVLFRSVVASFGAAHAGVLLTGMGRDGACELKAMREAGGITFAQDRESSVVFGMPGEAVTLDAARYVLSPEQIAAVLVNLVAGQEMPLRK</sequence>
<dbReference type="Proteomes" id="UP000186819">
    <property type="component" value="Unassembled WGS sequence"/>
</dbReference>
<dbReference type="GO" id="GO:0000156">
    <property type="term" value="F:phosphorelay response regulator activity"/>
    <property type="evidence" value="ECO:0007669"/>
    <property type="project" value="InterPro"/>
</dbReference>
<dbReference type="CDD" id="cd17541">
    <property type="entry name" value="REC_CheB-like"/>
    <property type="match status" value="1"/>
</dbReference>